<comment type="similarity">
    <text evidence="1">Belongs to the protein kinase superfamily. AGC Ser/Thr protein kinase family. RAC subfamily.</text>
</comment>
<evidence type="ECO:0000259" key="11">
    <source>
        <dbReference type="PROSITE" id="PS50003"/>
    </source>
</evidence>
<evidence type="ECO:0000259" key="13">
    <source>
        <dbReference type="PROSITE" id="PS51285"/>
    </source>
</evidence>
<dbReference type="PROSITE" id="PS00107">
    <property type="entry name" value="PROTEIN_KINASE_ATP"/>
    <property type="match status" value="1"/>
</dbReference>
<evidence type="ECO:0000256" key="7">
    <source>
        <dbReference type="ARBA" id="ARBA00022777"/>
    </source>
</evidence>
<dbReference type="PROSITE" id="PS51285">
    <property type="entry name" value="AGC_KINASE_CTER"/>
    <property type="match status" value="1"/>
</dbReference>
<sequence length="426" mass="48686">MQESSFANSSFYGWVRRKGRSGLWYKRFATLDGDILNLFKDENRSTLDKSFKMDSNAEITVISPIRFAIKNLEDPTDILTINCTNSDEATRWITALKGAAMPTPSLSMEDFKILSVIGRGYYGKVMLVNKIGTNELYAIKSVHKRLLVESGNTNQILAERNFLMRAKHPFLVSLYFTFQTESKFYLGLEYVPGGNLRFHTHNISTYPIPDAKLYTAEIGSAISYLHSIGIIYRDLKTENVLLDSEGHVKLVDFGLAADATQVKTANSFCGTPEYLAPEIIQHKDYSFNVDEWSLGILMCELFFGEHPFYDSNQHVMYQKIIESKPAIPDYCDEELRDVINQLLTKDPQQRPSFAQLKCHRFFLDIDWEKLLKREIKPVYVPTTQDPLDLSHFDSCFTNESAADSFVQPAFGDISNVQGFSYYKNEL</sequence>
<dbReference type="GO" id="GO:0005737">
    <property type="term" value="C:cytoplasm"/>
    <property type="evidence" value="ECO:0007669"/>
    <property type="project" value="UniProtKB-ARBA"/>
</dbReference>
<feature type="domain" description="AGC-kinase C-terminal" evidence="13">
    <location>
        <begin position="363"/>
        <end position="426"/>
    </location>
</feature>
<dbReference type="InterPro" id="IPR045270">
    <property type="entry name" value="STKc_AGC"/>
</dbReference>
<dbReference type="SMART" id="SM00133">
    <property type="entry name" value="S_TK_X"/>
    <property type="match status" value="1"/>
</dbReference>
<dbReference type="Gene3D" id="3.30.200.20">
    <property type="entry name" value="Phosphorylase Kinase, domain 1"/>
    <property type="match status" value="1"/>
</dbReference>
<dbReference type="InterPro" id="IPR000719">
    <property type="entry name" value="Prot_kinase_dom"/>
</dbReference>
<proteinExistence type="inferred from homology"/>
<evidence type="ECO:0000256" key="9">
    <source>
        <dbReference type="PROSITE-ProRule" id="PRU10141"/>
    </source>
</evidence>
<dbReference type="AlphaFoldDB" id="A2ET74"/>
<dbReference type="Proteomes" id="UP000001542">
    <property type="component" value="Unassembled WGS sequence"/>
</dbReference>
<dbReference type="InParanoid" id="A2ET74"/>
<keyword evidence="3 10" id="KW-0723">Serine/threonine-protein kinase</keyword>
<gene>
    <name evidence="14" type="ORF">TVAG_125670</name>
</gene>
<evidence type="ECO:0000256" key="2">
    <source>
        <dbReference type="ARBA" id="ARBA00012513"/>
    </source>
</evidence>
<evidence type="ECO:0000256" key="5">
    <source>
        <dbReference type="ARBA" id="ARBA00022679"/>
    </source>
</evidence>
<evidence type="ECO:0000256" key="1">
    <source>
        <dbReference type="ARBA" id="ARBA00006935"/>
    </source>
</evidence>
<dbReference type="RefSeq" id="XP_001316350.1">
    <property type="nucleotide sequence ID" value="XM_001316315.1"/>
</dbReference>
<dbReference type="InterPro" id="IPR008271">
    <property type="entry name" value="Ser/Thr_kinase_AS"/>
</dbReference>
<dbReference type="STRING" id="5722.A2ET74"/>
<dbReference type="OrthoDB" id="354826at2759"/>
<keyword evidence="8 9" id="KW-0067">ATP-binding</keyword>
<dbReference type="eggNOG" id="KOG0598">
    <property type="taxonomic scope" value="Eukaryota"/>
</dbReference>
<dbReference type="Gene3D" id="1.10.510.10">
    <property type="entry name" value="Transferase(Phosphotransferase) domain 1"/>
    <property type="match status" value="1"/>
</dbReference>
<dbReference type="GO" id="GO:0035556">
    <property type="term" value="P:intracellular signal transduction"/>
    <property type="evidence" value="ECO:0000318"/>
    <property type="project" value="GO_Central"/>
</dbReference>
<dbReference type="GO" id="GO:0004674">
    <property type="term" value="F:protein serine/threonine kinase activity"/>
    <property type="evidence" value="ECO:0000318"/>
    <property type="project" value="GO_Central"/>
</dbReference>
<dbReference type="FunFam" id="2.30.29.30:FF:000350">
    <property type="entry name" value="AGC family protein kinase"/>
    <property type="match status" value="1"/>
</dbReference>
<dbReference type="SMART" id="SM00233">
    <property type="entry name" value="PH"/>
    <property type="match status" value="1"/>
</dbReference>
<name>A2ET74_TRIV3</name>
<keyword evidence="5" id="KW-0808">Transferase</keyword>
<keyword evidence="15" id="KW-1185">Reference proteome</keyword>
<organism evidence="14 15">
    <name type="scientific">Trichomonas vaginalis (strain ATCC PRA-98 / G3)</name>
    <dbReference type="NCBI Taxonomy" id="412133"/>
    <lineage>
        <taxon>Eukaryota</taxon>
        <taxon>Metamonada</taxon>
        <taxon>Parabasalia</taxon>
        <taxon>Trichomonadida</taxon>
        <taxon>Trichomonadidae</taxon>
        <taxon>Trichomonas</taxon>
    </lineage>
</organism>
<evidence type="ECO:0000259" key="12">
    <source>
        <dbReference type="PROSITE" id="PS50011"/>
    </source>
</evidence>
<dbReference type="InterPro" id="IPR001245">
    <property type="entry name" value="Ser-Thr/Tyr_kinase_cat_dom"/>
</dbReference>
<dbReference type="Gene3D" id="2.30.29.30">
    <property type="entry name" value="Pleckstrin-homology domain (PH domain)/Phosphotyrosine-binding domain (PTB)"/>
    <property type="match status" value="1"/>
</dbReference>
<dbReference type="CDD" id="cd00821">
    <property type="entry name" value="PH"/>
    <property type="match status" value="1"/>
</dbReference>
<evidence type="ECO:0000256" key="6">
    <source>
        <dbReference type="ARBA" id="ARBA00022741"/>
    </source>
</evidence>
<dbReference type="PRINTS" id="PR00109">
    <property type="entry name" value="TYRKINASE"/>
</dbReference>
<dbReference type="SMR" id="A2ET74"/>
<protein>
    <recommendedName>
        <fullName evidence="2">non-specific serine/threonine protein kinase</fullName>
        <ecNumber evidence="2">2.7.11.1</ecNumber>
    </recommendedName>
</protein>
<dbReference type="KEGG" id="tva:4761977"/>
<dbReference type="SUPFAM" id="SSF56112">
    <property type="entry name" value="Protein kinase-like (PK-like)"/>
    <property type="match status" value="1"/>
</dbReference>
<feature type="binding site" evidence="9">
    <location>
        <position position="140"/>
    </location>
    <ligand>
        <name>ATP</name>
        <dbReference type="ChEBI" id="CHEBI:30616"/>
    </ligand>
</feature>
<dbReference type="Pfam" id="PF00169">
    <property type="entry name" value="PH"/>
    <property type="match status" value="1"/>
</dbReference>
<dbReference type="EMBL" id="DS113484">
    <property type="protein sequence ID" value="EAY04127.1"/>
    <property type="molecule type" value="Genomic_DNA"/>
</dbReference>
<dbReference type="VEuPathDB" id="TrichDB:TVAG_125670"/>
<feature type="domain" description="Protein kinase" evidence="12">
    <location>
        <begin position="111"/>
        <end position="362"/>
    </location>
</feature>
<keyword evidence="4" id="KW-0597">Phosphoprotein</keyword>
<dbReference type="InterPro" id="IPR000961">
    <property type="entry name" value="AGC-kinase_C"/>
</dbReference>
<dbReference type="Pfam" id="PF00433">
    <property type="entry name" value="Pkinase_C"/>
    <property type="match status" value="1"/>
</dbReference>
<evidence type="ECO:0000313" key="15">
    <source>
        <dbReference type="Proteomes" id="UP000001542"/>
    </source>
</evidence>
<dbReference type="SMART" id="SM00220">
    <property type="entry name" value="S_TKc"/>
    <property type="match status" value="1"/>
</dbReference>
<evidence type="ECO:0000256" key="4">
    <source>
        <dbReference type="ARBA" id="ARBA00022553"/>
    </source>
</evidence>
<dbReference type="OMA" id="PISEMER"/>
<dbReference type="FunFam" id="1.10.510.10:FF:000008">
    <property type="entry name" value="Non-specific serine/threonine protein kinase"/>
    <property type="match status" value="1"/>
</dbReference>
<dbReference type="PANTHER" id="PTHR24351">
    <property type="entry name" value="RIBOSOMAL PROTEIN S6 KINASE"/>
    <property type="match status" value="1"/>
</dbReference>
<keyword evidence="6 9" id="KW-0547">Nucleotide-binding</keyword>
<dbReference type="InterPro" id="IPR001849">
    <property type="entry name" value="PH_domain"/>
</dbReference>
<reference evidence="14" key="1">
    <citation type="submission" date="2006-10" db="EMBL/GenBank/DDBJ databases">
        <authorList>
            <person name="Amadeo P."/>
            <person name="Zhao Q."/>
            <person name="Wortman J."/>
            <person name="Fraser-Liggett C."/>
            <person name="Carlton J."/>
        </authorList>
    </citation>
    <scope>NUCLEOTIDE SEQUENCE</scope>
    <source>
        <strain evidence="14">G3</strain>
    </source>
</reference>
<evidence type="ECO:0000256" key="8">
    <source>
        <dbReference type="ARBA" id="ARBA00022840"/>
    </source>
</evidence>
<evidence type="ECO:0000256" key="3">
    <source>
        <dbReference type="ARBA" id="ARBA00022527"/>
    </source>
</evidence>
<dbReference type="EC" id="2.7.11.1" evidence="2"/>
<accession>A2ET74</accession>
<dbReference type="GO" id="GO:0005524">
    <property type="term" value="F:ATP binding"/>
    <property type="evidence" value="ECO:0007669"/>
    <property type="project" value="UniProtKB-UniRule"/>
</dbReference>
<reference evidence="14" key="2">
    <citation type="journal article" date="2007" name="Science">
        <title>Draft genome sequence of the sexually transmitted pathogen Trichomonas vaginalis.</title>
        <authorList>
            <person name="Carlton J.M."/>
            <person name="Hirt R.P."/>
            <person name="Silva J.C."/>
            <person name="Delcher A.L."/>
            <person name="Schatz M."/>
            <person name="Zhao Q."/>
            <person name="Wortman J.R."/>
            <person name="Bidwell S.L."/>
            <person name="Alsmark U.C.M."/>
            <person name="Besteiro S."/>
            <person name="Sicheritz-Ponten T."/>
            <person name="Noel C.J."/>
            <person name="Dacks J.B."/>
            <person name="Foster P.G."/>
            <person name="Simillion C."/>
            <person name="Van de Peer Y."/>
            <person name="Miranda-Saavedra D."/>
            <person name="Barton G.J."/>
            <person name="Westrop G.D."/>
            <person name="Mueller S."/>
            <person name="Dessi D."/>
            <person name="Fiori P.L."/>
            <person name="Ren Q."/>
            <person name="Paulsen I."/>
            <person name="Zhang H."/>
            <person name="Bastida-Corcuera F.D."/>
            <person name="Simoes-Barbosa A."/>
            <person name="Brown M.T."/>
            <person name="Hayes R.D."/>
            <person name="Mukherjee M."/>
            <person name="Okumura C.Y."/>
            <person name="Schneider R."/>
            <person name="Smith A.J."/>
            <person name="Vanacova S."/>
            <person name="Villalvazo M."/>
            <person name="Haas B.J."/>
            <person name="Pertea M."/>
            <person name="Feldblyum T.V."/>
            <person name="Utterback T.R."/>
            <person name="Shu C.L."/>
            <person name="Osoegawa K."/>
            <person name="de Jong P.J."/>
            <person name="Hrdy I."/>
            <person name="Horvathova L."/>
            <person name="Zubacova Z."/>
            <person name="Dolezal P."/>
            <person name="Malik S.B."/>
            <person name="Logsdon J.M. Jr."/>
            <person name="Henze K."/>
            <person name="Gupta A."/>
            <person name="Wang C.C."/>
            <person name="Dunne R.L."/>
            <person name="Upcroft J.A."/>
            <person name="Upcroft P."/>
            <person name="White O."/>
            <person name="Salzberg S.L."/>
            <person name="Tang P."/>
            <person name="Chiu C.-H."/>
            <person name="Lee Y.-S."/>
            <person name="Embley T.M."/>
            <person name="Coombs G.H."/>
            <person name="Mottram J.C."/>
            <person name="Tachezy J."/>
            <person name="Fraser-Liggett C.M."/>
            <person name="Johnson P.J."/>
        </authorList>
    </citation>
    <scope>NUCLEOTIDE SEQUENCE [LARGE SCALE GENOMIC DNA]</scope>
    <source>
        <strain evidence="14">G3</strain>
    </source>
</reference>
<dbReference type="SUPFAM" id="SSF50729">
    <property type="entry name" value="PH domain-like"/>
    <property type="match status" value="1"/>
</dbReference>
<feature type="domain" description="PH" evidence="11">
    <location>
        <begin position="8"/>
        <end position="101"/>
    </location>
</feature>
<dbReference type="InterPro" id="IPR011993">
    <property type="entry name" value="PH-like_dom_sf"/>
</dbReference>
<dbReference type="CDD" id="cd05123">
    <property type="entry name" value="STKc_AGC"/>
    <property type="match status" value="1"/>
</dbReference>
<dbReference type="FunFam" id="3.30.200.20:FF:000628">
    <property type="entry name" value="AGC family protein kinase"/>
    <property type="match status" value="1"/>
</dbReference>
<evidence type="ECO:0000256" key="10">
    <source>
        <dbReference type="RuleBase" id="RU000304"/>
    </source>
</evidence>
<dbReference type="InterPro" id="IPR011009">
    <property type="entry name" value="Kinase-like_dom_sf"/>
</dbReference>
<dbReference type="PROSITE" id="PS50003">
    <property type="entry name" value="PH_DOMAIN"/>
    <property type="match status" value="1"/>
</dbReference>
<dbReference type="InterPro" id="IPR017441">
    <property type="entry name" value="Protein_kinase_ATP_BS"/>
</dbReference>
<dbReference type="PROSITE" id="PS50011">
    <property type="entry name" value="PROTEIN_KINASE_DOM"/>
    <property type="match status" value="1"/>
</dbReference>
<keyword evidence="7 14" id="KW-0418">Kinase</keyword>
<dbReference type="Pfam" id="PF00069">
    <property type="entry name" value="Pkinase"/>
    <property type="match status" value="1"/>
</dbReference>
<dbReference type="InterPro" id="IPR017892">
    <property type="entry name" value="Pkinase_C"/>
</dbReference>
<dbReference type="PROSITE" id="PS00108">
    <property type="entry name" value="PROTEIN_KINASE_ST"/>
    <property type="match status" value="1"/>
</dbReference>
<dbReference type="VEuPathDB" id="TrichDB:TVAGG3_0189470"/>
<evidence type="ECO:0000313" key="14">
    <source>
        <dbReference type="EMBL" id="EAY04127.1"/>
    </source>
</evidence>